<proteinExistence type="predicted"/>
<comment type="caution">
    <text evidence="1">The sequence shown here is derived from an EMBL/GenBank/DDBJ whole genome shotgun (WGS) entry which is preliminary data.</text>
</comment>
<dbReference type="EMBL" id="JASCZI010241680">
    <property type="protein sequence ID" value="MED6204602.1"/>
    <property type="molecule type" value="Genomic_DNA"/>
</dbReference>
<gene>
    <name evidence="1" type="ORF">PIB30_010456</name>
</gene>
<keyword evidence="2" id="KW-1185">Reference proteome</keyword>
<accession>A0ABU6Y272</accession>
<sequence length="122" mass="14560">MPFKYANHYLDSLRRRIYEWLKSLCICEECFQMINQKKQKQTQHSSHFLIISHFSLNKNQDDESGQTQLRAMKGVRVTPIPHSTSRKRVWFPLNKVKLTFVTGASFKNQTEQSDMLCFYHRC</sequence>
<evidence type="ECO:0000313" key="2">
    <source>
        <dbReference type="Proteomes" id="UP001341840"/>
    </source>
</evidence>
<reference evidence="1 2" key="1">
    <citation type="journal article" date="2023" name="Plants (Basel)">
        <title>Bridging the Gap: Combining Genomics and Transcriptomics Approaches to Understand Stylosanthes scabra, an Orphan Legume from the Brazilian Caatinga.</title>
        <authorList>
            <person name="Ferreira-Neto J.R.C."/>
            <person name="da Silva M.D."/>
            <person name="Binneck E."/>
            <person name="de Melo N.F."/>
            <person name="da Silva R.H."/>
            <person name="de Melo A.L.T.M."/>
            <person name="Pandolfi V."/>
            <person name="Bustamante F.O."/>
            <person name="Brasileiro-Vidal A.C."/>
            <person name="Benko-Iseppon A.M."/>
        </authorList>
    </citation>
    <scope>NUCLEOTIDE SEQUENCE [LARGE SCALE GENOMIC DNA]</scope>
    <source>
        <tissue evidence="1">Leaves</tissue>
    </source>
</reference>
<organism evidence="1 2">
    <name type="scientific">Stylosanthes scabra</name>
    <dbReference type="NCBI Taxonomy" id="79078"/>
    <lineage>
        <taxon>Eukaryota</taxon>
        <taxon>Viridiplantae</taxon>
        <taxon>Streptophyta</taxon>
        <taxon>Embryophyta</taxon>
        <taxon>Tracheophyta</taxon>
        <taxon>Spermatophyta</taxon>
        <taxon>Magnoliopsida</taxon>
        <taxon>eudicotyledons</taxon>
        <taxon>Gunneridae</taxon>
        <taxon>Pentapetalae</taxon>
        <taxon>rosids</taxon>
        <taxon>fabids</taxon>
        <taxon>Fabales</taxon>
        <taxon>Fabaceae</taxon>
        <taxon>Papilionoideae</taxon>
        <taxon>50 kb inversion clade</taxon>
        <taxon>dalbergioids sensu lato</taxon>
        <taxon>Dalbergieae</taxon>
        <taxon>Pterocarpus clade</taxon>
        <taxon>Stylosanthes</taxon>
    </lineage>
</organism>
<name>A0ABU6Y272_9FABA</name>
<dbReference type="Proteomes" id="UP001341840">
    <property type="component" value="Unassembled WGS sequence"/>
</dbReference>
<evidence type="ECO:0000313" key="1">
    <source>
        <dbReference type="EMBL" id="MED6204602.1"/>
    </source>
</evidence>
<protein>
    <submittedName>
        <fullName evidence="1">Uncharacterized protein</fullName>
    </submittedName>
</protein>